<dbReference type="Pfam" id="PF07729">
    <property type="entry name" value="FCD"/>
    <property type="match status" value="1"/>
</dbReference>
<keyword evidence="3" id="KW-0804">Transcription</keyword>
<dbReference type="PANTHER" id="PTHR43537:SF24">
    <property type="entry name" value="GLUCONATE OPERON TRANSCRIPTIONAL REPRESSOR"/>
    <property type="match status" value="1"/>
</dbReference>
<evidence type="ECO:0000256" key="2">
    <source>
        <dbReference type="ARBA" id="ARBA00023125"/>
    </source>
</evidence>
<dbReference type="SUPFAM" id="SSF46785">
    <property type="entry name" value="Winged helix' DNA-binding domain"/>
    <property type="match status" value="1"/>
</dbReference>
<dbReference type="PROSITE" id="PS50949">
    <property type="entry name" value="HTH_GNTR"/>
    <property type="match status" value="1"/>
</dbReference>
<dbReference type="InterPro" id="IPR008920">
    <property type="entry name" value="TF_FadR/GntR_C"/>
</dbReference>
<dbReference type="InterPro" id="IPR036388">
    <property type="entry name" value="WH-like_DNA-bd_sf"/>
</dbReference>
<dbReference type="InterPro" id="IPR000524">
    <property type="entry name" value="Tscrpt_reg_HTH_GntR"/>
</dbReference>
<keyword evidence="2" id="KW-0238">DNA-binding</keyword>
<dbReference type="GO" id="GO:0003700">
    <property type="term" value="F:DNA-binding transcription factor activity"/>
    <property type="evidence" value="ECO:0007669"/>
    <property type="project" value="InterPro"/>
</dbReference>
<reference evidence="6 7" key="1">
    <citation type="submission" date="2020-07" db="EMBL/GenBank/DDBJ databases">
        <authorList>
            <person name="Zhuang K."/>
            <person name="Ran Y."/>
        </authorList>
    </citation>
    <scope>NUCLEOTIDE SEQUENCE [LARGE SCALE GENOMIC DNA]</scope>
    <source>
        <strain evidence="6 7">WCH-YHL-001</strain>
    </source>
</reference>
<feature type="compositionally biased region" description="Polar residues" evidence="4">
    <location>
        <begin position="11"/>
        <end position="22"/>
    </location>
</feature>
<dbReference type="Pfam" id="PF00392">
    <property type="entry name" value="GntR"/>
    <property type="match status" value="1"/>
</dbReference>
<keyword evidence="7" id="KW-1185">Reference proteome</keyword>
<dbReference type="CDD" id="cd07377">
    <property type="entry name" value="WHTH_GntR"/>
    <property type="match status" value="1"/>
</dbReference>
<dbReference type="AlphaFoldDB" id="A0A7D6ZHC5"/>
<dbReference type="EMBL" id="CP059399">
    <property type="protein sequence ID" value="QLY30547.1"/>
    <property type="molecule type" value="Genomic_DNA"/>
</dbReference>
<organism evidence="6 7">
    <name type="scientific">Nocardia huaxiensis</name>
    <dbReference type="NCBI Taxonomy" id="2755382"/>
    <lineage>
        <taxon>Bacteria</taxon>
        <taxon>Bacillati</taxon>
        <taxon>Actinomycetota</taxon>
        <taxon>Actinomycetes</taxon>
        <taxon>Mycobacteriales</taxon>
        <taxon>Nocardiaceae</taxon>
        <taxon>Nocardia</taxon>
    </lineage>
</organism>
<dbReference type="Gene3D" id="1.20.120.530">
    <property type="entry name" value="GntR ligand-binding domain-like"/>
    <property type="match status" value="1"/>
</dbReference>
<dbReference type="SMART" id="SM00345">
    <property type="entry name" value="HTH_GNTR"/>
    <property type="match status" value="1"/>
</dbReference>
<dbReference type="InterPro" id="IPR011711">
    <property type="entry name" value="GntR_C"/>
</dbReference>
<dbReference type="SMART" id="SM00895">
    <property type="entry name" value="FCD"/>
    <property type="match status" value="1"/>
</dbReference>
<evidence type="ECO:0000256" key="3">
    <source>
        <dbReference type="ARBA" id="ARBA00023163"/>
    </source>
</evidence>
<evidence type="ECO:0000256" key="1">
    <source>
        <dbReference type="ARBA" id="ARBA00023015"/>
    </source>
</evidence>
<name>A0A7D6ZHC5_9NOCA</name>
<evidence type="ECO:0000313" key="6">
    <source>
        <dbReference type="EMBL" id="QLY30547.1"/>
    </source>
</evidence>
<dbReference type="PRINTS" id="PR00035">
    <property type="entry name" value="HTHGNTR"/>
</dbReference>
<feature type="domain" description="HTH gntR-type" evidence="5">
    <location>
        <begin position="34"/>
        <end position="101"/>
    </location>
</feature>
<evidence type="ECO:0000256" key="4">
    <source>
        <dbReference type="SAM" id="MobiDB-lite"/>
    </source>
</evidence>
<evidence type="ECO:0000313" key="7">
    <source>
        <dbReference type="Proteomes" id="UP000515512"/>
    </source>
</evidence>
<evidence type="ECO:0000259" key="5">
    <source>
        <dbReference type="PROSITE" id="PS50949"/>
    </source>
</evidence>
<sequence length="242" mass="26407">MGGRGRRQRGSETSHIPANTPVTSASVQLVSKTYSSAERAYREVKERILSGEIPGGELISEGEIATALGVSRTPVREAFLRLETEGWMKLYPKRGALVVPVPSHEAEHVTQARFLVETGAVRALAETDRAGLMTRLRALLDKQRALAAAGDLDEFAVVDADFHREFAIAAGNPLLAGFYDSLRERQRRMNSDALRRGAKDTGRILEQHTRLADLIEAGDSDGFAAALVEHLTDVHGIELRGL</sequence>
<dbReference type="PANTHER" id="PTHR43537">
    <property type="entry name" value="TRANSCRIPTIONAL REGULATOR, GNTR FAMILY"/>
    <property type="match status" value="1"/>
</dbReference>
<accession>A0A7D6ZHC5</accession>
<feature type="region of interest" description="Disordered" evidence="4">
    <location>
        <begin position="1"/>
        <end position="22"/>
    </location>
</feature>
<dbReference type="KEGG" id="nhu:H0264_36470"/>
<dbReference type="Gene3D" id="1.10.10.10">
    <property type="entry name" value="Winged helix-like DNA-binding domain superfamily/Winged helix DNA-binding domain"/>
    <property type="match status" value="1"/>
</dbReference>
<gene>
    <name evidence="6" type="ORF">H0264_36470</name>
</gene>
<dbReference type="Proteomes" id="UP000515512">
    <property type="component" value="Chromosome"/>
</dbReference>
<dbReference type="InterPro" id="IPR036390">
    <property type="entry name" value="WH_DNA-bd_sf"/>
</dbReference>
<dbReference type="GO" id="GO:0003677">
    <property type="term" value="F:DNA binding"/>
    <property type="evidence" value="ECO:0007669"/>
    <property type="project" value="UniProtKB-KW"/>
</dbReference>
<dbReference type="SUPFAM" id="SSF48008">
    <property type="entry name" value="GntR ligand-binding domain-like"/>
    <property type="match status" value="1"/>
</dbReference>
<proteinExistence type="predicted"/>
<keyword evidence="1" id="KW-0805">Transcription regulation</keyword>
<protein>
    <submittedName>
        <fullName evidence="6">GntR family transcriptional regulator</fullName>
    </submittedName>
</protein>